<gene>
    <name evidence="6" type="ORF">VHEMI10472</name>
</gene>
<keyword evidence="2 5" id="KW-0812">Transmembrane</keyword>
<name>A0A0A1TS77_9HYPO</name>
<dbReference type="PANTHER" id="PTHR35371:SF1">
    <property type="entry name" value="BLR7753 PROTEIN"/>
    <property type="match status" value="1"/>
</dbReference>
<proteinExistence type="predicted"/>
<keyword evidence="4 5" id="KW-0472">Membrane</keyword>
<dbReference type="InterPro" id="IPR001129">
    <property type="entry name" value="Membr-assoc_MAPEG"/>
</dbReference>
<evidence type="ECO:0000256" key="3">
    <source>
        <dbReference type="ARBA" id="ARBA00022989"/>
    </source>
</evidence>
<dbReference type="GO" id="GO:0016020">
    <property type="term" value="C:membrane"/>
    <property type="evidence" value="ECO:0007669"/>
    <property type="project" value="UniProtKB-SubCell"/>
</dbReference>
<evidence type="ECO:0000256" key="4">
    <source>
        <dbReference type="ARBA" id="ARBA00023136"/>
    </source>
</evidence>
<dbReference type="Proteomes" id="UP000039046">
    <property type="component" value="Unassembled WGS sequence"/>
</dbReference>
<dbReference type="HOGENOM" id="CLU_110778_0_2_1"/>
<dbReference type="AlphaFoldDB" id="A0A0A1TS77"/>
<dbReference type="OrthoDB" id="2122304at2759"/>
<evidence type="ECO:0000313" key="6">
    <source>
        <dbReference type="EMBL" id="CEJ94968.1"/>
    </source>
</evidence>
<feature type="transmembrane region" description="Helical" evidence="5">
    <location>
        <begin position="12"/>
        <end position="33"/>
    </location>
</feature>
<dbReference type="Pfam" id="PF01124">
    <property type="entry name" value="MAPEG"/>
    <property type="match status" value="1"/>
</dbReference>
<evidence type="ECO:0008006" key="8">
    <source>
        <dbReference type="Google" id="ProtNLM"/>
    </source>
</evidence>
<reference evidence="6 7" key="1">
    <citation type="journal article" date="2015" name="Genome Announc.">
        <title>Draft Genome Sequence and Gene Annotation of the Entomopathogenic Fungus Verticillium hemipterigenum.</title>
        <authorList>
            <person name="Horn F."/>
            <person name="Habel A."/>
            <person name="Scharf D.H."/>
            <person name="Dworschak J."/>
            <person name="Brakhage A.A."/>
            <person name="Guthke R."/>
            <person name="Hertweck C."/>
            <person name="Linde J."/>
        </authorList>
    </citation>
    <scope>NUCLEOTIDE SEQUENCE [LARGE SCALE GENOMIC DNA]</scope>
</reference>
<evidence type="ECO:0000256" key="5">
    <source>
        <dbReference type="SAM" id="Phobius"/>
    </source>
</evidence>
<evidence type="ECO:0000256" key="1">
    <source>
        <dbReference type="ARBA" id="ARBA00004370"/>
    </source>
</evidence>
<feature type="transmembrane region" description="Helical" evidence="5">
    <location>
        <begin position="133"/>
        <end position="153"/>
    </location>
</feature>
<keyword evidence="3 5" id="KW-1133">Transmembrane helix</keyword>
<evidence type="ECO:0000313" key="7">
    <source>
        <dbReference type="Proteomes" id="UP000039046"/>
    </source>
</evidence>
<evidence type="ECO:0000256" key="2">
    <source>
        <dbReference type="ARBA" id="ARBA00022692"/>
    </source>
</evidence>
<dbReference type="PANTHER" id="PTHR35371">
    <property type="entry name" value="INNER MEMBRANE PROTEIN"/>
    <property type="match status" value="1"/>
</dbReference>
<accession>A0A0A1TS77</accession>
<organism evidence="6 7">
    <name type="scientific">[Torrubiella] hemipterigena</name>
    <dbReference type="NCBI Taxonomy" id="1531966"/>
    <lineage>
        <taxon>Eukaryota</taxon>
        <taxon>Fungi</taxon>
        <taxon>Dikarya</taxon>
        <taxon>Ascomycota</taxon>
        <taxon>Pezizomycotina</taxon>
        <taxon>Sordariomycetes</taxon>
        <taxon>Hypocreomycetidae</taxon>
        <taxon>Hypocreales</taxon>
        <taxon>Clavicipitaceae</taxon>
        <taxon>Clavicipitaceae incertae sedis</taxon>
        <taxon>'Torrubiella' clade</taxon>
    </lineage>
</organism>
<keyword evidence="7" id="KW-1185">Reference proteome</keyword>
<protein>
    <recommendedName>
        <fullName evidence="8">Membrane associated eicosanoid/glutathione metabolism-like domain protein</fullName>
    </recommendedName>
</protein>
<feature type="transmembrane region" description="Helical" evidence="5">
    <location>
        <begin position="99"/>
        <end position="121"/>
    </location>
</feature>
<comment type="subcellular location">
    <subcellularLocation>
        <location evidence="1">Membrane</location>
    </subcellularLocation>
</comment>
<dbReference type="Gene3D" id="1.20.120.550">
    <property type="entry name" value="Membrane associated eicosanoid/glutathione metabolism-like domain"/>
    <property type="match status" value="1"/>
</dbReference>
<sequence length="155" mass="16589">MSALGLDLTKNLSYFTIPAVFISCLAPHSYAIATASLKVFDNAQPRGFLDAVAKSETLDKPTKARIMRAEGASANGFETIGLYAAAVVAANTAGVDTKFLNFATLGYVASRYAFLYTYIILGENRKLSTLRSLIWGSGIALIMSLFIKAGYAISK</sequence>
<dbReference type="SUPFAM" id="SSF161084">
    <property type="entry name" value="MAPEG domain-like"/>
    <property type="match status" value="1"/>
</dbReference>
<dbReference type="EMBL" id="CDHN01000008">
    <property type="protein sequence ID" value="CEJ94968.1"/>
    <property type="molecule type" value="Genomic_DNA"/>
</dbReference>
<dbReference type="InterPro" id="IPR023352">
    <property type="entry name" value="MAPEG-like_dom_sf"/>
</dbReference>